<dbReference type="PANTHER" id="PTHR30012">
    <property type="entry name" value="GENERAL SECRETION PATHWAY PROTEIN"/>
    <property type="match status" value="1"/>
</dbReference>
<evidence type="ECO:0000313" key="11">
    <source>
        <dbReference type="Proteomes" id="UP000186513"/>
    </source>
</evidence>
<evidence type="ECO:0000256" key="6">
    <source>
        <dbReference type="ARBA" id="ARBA00022989"/>
    </source>
</evidence>
<dbReference type="InterPro" id="IPR018076">
    <property type="entry name" value="T2SS_GspF_dom"/>
</dbReference>
<reference evidence="10 11" key="1">
    <citation type="submission" date="2016-11" db="EMBL/GenBank/DDBJ databases">
        <authorList>
            <person name="Jaros S."/>
            <person name="Januszkiewicz K."/>
            <person name="Wedrychowicz H."/>
        </authorList>
    </citation>
    <scope>NUCLEOTIDE SEQUENCE [LARGE SCALE GENOMIC DNA]</scope>
    <source>
        <strain evidence="10 11">DSM 18899</strain>
    </source>
</reference>
<proteinExistence type="inferred from homology"/>
<evidence type="ECO:0000256" key="2">
    <source>
        <dbReference type="ARBA" id="ARBA00005745"/>
    </source>
</evidence>
<dbReference type="RefSeq" id="WP_084658457.1">
    <property type="nucleotide sequence ID" value="NZ_FPKR01000008.1"/>
</dbReference>
<protein>
    <submittedName>
        <fullName evidence="10">Type IV pilus assembly protein PilC</fullName>
    </submittedName>
</protein>
<dbReference type="AlphaFoldDB" id="A0A1K2HKG2"/>
<evidence type="ECO:0000313" key="10">
    <source>
        <dbReference type="EMBL" id="SFZ77165.1"/>
    </source>
</evidence>
<feature type="transmembrane region" description="Helical" evidence="8">
    <location>
        <begin position="163"/>
        <end position="186"/>
    </location>
</feature>
<dbReference type="Pfam" id="PF00482">
    <property type="entry name" value="T2SSF"/>
    <property type="match status" value="2"/>
</dbReference>
<evidence type="ECO:0000256" key="1">
    <source>
        <dbReference type="ARBA" id="ARBA00004429"/>
    </source>
</evidence>
<feature type="transmembrane region" description="Helical" evidence="8">
    <location>
        <begin position="372"/>
        <end position="392"/>
    </location>
</feature>
<comment type="similarity">
    <text evidence="2">Belongs to the GSP F family.</text>
</comment>
<evidence type="ECO:0000256" key="4">
    <source>
        <dbReference type="ARBA" id="ARBA00022519"/>
    </source>
</evidence>
<keyword evidence="11" id="KW-1185">Reference proteome</keyword>
<evidence type="ECO:0000259" key="9">
    <source>
        <dbReference type="Pfam" id="PF00482"/>
    </source>
</evidence>
<dbReference type="InterPro" id="IPR042094">
    <property type="entry name" value="T2SS_GspF_sf"/>
</dbReference>
<sequence>MRYRYRAIDQDGRRQRGRLDAQNSAALELRLERLGLILIDAQPLAPTLRLWRRAPVTRSQLIELCFHLEQLLNAGVPLLDSLADLRDSLPQGRLRVLIASLIEDIEGGQPLSHALARHPAVFDRVFVSLIEAGETSGKLPEVLQHLVETLKWQDELAAQTRRLLIYPSLLGLIIGLVLLFLLLWLVPNLASFIRNMGQTLPWNTRLLLNLSELLRSQPHLLALLAASPFAAWGLWRWLDPTYRYKVDRLTLALPYLGPVLQKIMLARFARYFGLMYGAGIPILDSLAVLEGVVGNSALAHSLAQARRDISAGQGLAASFERLRLFPPLVIRMLRVGESTGAIDRALGNVSYFYSRDARESIARLQLLMEPMLTLLLGVLLGTVMLSVLGPIYDLLSQIRY</sequence>
<evidence type="ECO:0000256" key="5">
    <source>
        <dbReference type="ARBA" id="ARBA00022692"/>
    </source>
</evidence>
<keyword evidence="5 8" id="KW-0812">Transmembrane</keyword>
<gene>
    <name evidence="10" type="ORF">SAMN02745887_02257</name>
</gene>
<keyword evidence="6 8" id="KW-1133">Transmembrane helix</keyword>
<feature type="domain" description="Type II secretion system protein GspF" evidence="9">
    <location>
        <begin position="71"/>
        <end position="187"/>
    </location>
</feature>
<organism evidence="10 11">
    <name type="scientific">Chitinimonas taiwanensis DSM 18899</name>
    <dbReference type="NCBI Taxonomy" id="1121279"/>
    <lineage>
        <taxon>Bacteria</taxon>
        <taxon>Pseudomonadati</taxon>
        <taxon>Pseudomonadota</taxon>
        <taxon>Betaproteobacteria</taxon>
        <taxon>Neisseriales</taxon>
        <taxon>Chitinibacteraceae</taxon>
        <taxon>Chitinimonas</taxon>
    </lineage>
</organism>
<dbReference type="GO" id="GO:0005886">
    <property type="term" value="C:plasma membrane"/>
    <property type="evidence" value="ECO:0007669"/>
    <property type="project" value="UniProtKB-SubCell"/>
</dbReference>
<dbReference type="InterPro" id="IPR003004">
    <property type="entry name" value="GspF/PilC"/>
</dbReference>
<dbReference type="EMBL" id="FPKR01000008">
    <property type="protein sequence ID" value="SFZ77165.1"/>
    <property type="molecule type" value="Genomic_DNA"/>
</dbReference>
<feature type="transmembrane region" description="Helical" evidence="8">
    <location>
        <begin position="220"/>
        <end position="238"/>
    </location>
</feature>
<feature type="domain" description="Type II secretion system protein GspF" evidence="9">
    <location>
        <begin position="268"/>
        <end position="389"/>
    </location>
</feature>
<dbReference type="Proteomes" id="UP000186513">
    <property type="component" value="Unassembled WGS sequence"/>
</dbReference>
<keyword evidence="4" id="KW-0997">Cell inner membrane</keyword>
<dbReference type="PRINTS" id="PR00812">
    <property type="entry name" value="BCTERIALGSPF"/>
</dbReference>
<dbReference type="GO" id="GO:0015628">
    <property type="term" value="P:protein secretion by the type II secretion system"/>
    <property type="evidence" value="ECO:0007669"/>
    <property type="project" value="TreeGrafter"/>
</dbReference>
<keyword evidence="7 8" id="KW-0472">Membrane</keyword>
<dbReference type="STRING" id="1121279.SAMN02745887_02257"/>
<evidence type="ECO:0000256" key="7">
    <source>
        <dbReference type="ARBA" id="ARBA00023136"/>
    </source>
</evidence>
<name>A0A1K2HKG2_9NEIS</name>
<dbReference type="PANTHER" id="PTHR30012:SF7">
    <property type="entry name" value="PROTEIN TRANSPORT PROTEIN HOFC HOMOLOG"/>
    <property type="match status" value="1"/>
</dbReference>
<comment type="subcellular location">
    <subcellularLocation>
        <location evidence="1">Cell inner membrane</location>
        <topology evidence="1">Multi-pass membrane protein</topology>
    </subcellularLocation>
</comment>
<keyword evidence="3" id="KW-1003">Cell membrane</keyword>
<evidence type="ECO:0000256" key="3">
    <source>
        <dbReference type="ARBA" id="ARBA00022475"/>
    </source>
</evidence>
<evidence type="ECO:0000256" key="8">
    <source>
        <dbReference type="SAM" id="Phobius"/>
    </source>
</evidence>
<dbReference type="Gene3D" id="1.20.81.30">
    <property type="entry name" value="Type II secretion system (T2SS), domain F"/>
    <property type="match status" value="2"/>
</dbReference>
<accession>A0A1K2HKG2</accession>